<name>A0A9E6XWJ7_9ACTN</name>
<evidence type="ECO:0000256" key="2">
    <source>
        <dbReference type="SAM" id="Phobius"/>
    </source>
</evidence>
<feature type="transmembrane region" description="Helical" evidence="2">
    <location>
        <begin position="61"/>
        <end position="83"/>
    </location>
</feature>
<reference evidence="4" key="1">
    <citation type="journal article" date="2022" name="Int. J. Syst. Evol. Microbiol.">
        <title>Pseudomonas aegrilactucae sp. nov. and Pseudomonas morbosilactucae sp. nov., pathogens causing bacterial rot of lettuce in Japan.</title>
        <authorList>
            <person name="Sawada H."/>
            <person name="Fujikawa T."/>
            <person name="Satou M."/>
        </authorList>
    </citation>
    <scope>NUCLEOTIDE SEQUENCE</scope>
    <source>
        <strain evidence="4">0166_1</strain>
    </source>
</reference>
<keyword evidence="2" id="KW-1133">Transmembrane helix</keyword>
<protein>
    <recommendedName>
        <fullName evidence="3">General stress protein 17M-like domain-containing protein</fullName>
    </recommendedName>
</protein>
<dbReference type="Pfam" id="PF11181">
    <property type="entry name" value="YflT"/>
    <property type="match status" value="1"/>
</dbReference>
<feature type="transmembrane region" description="Helical" evidence="2">
    <location>
        <begin position="89"/>
        <end position="112"/>
    </location>
</feature>
<evidence type="ECO:0000259" key="3">
    <source>
        <dbReference type="Pfam" id="PF11181"/>
    </source>
</evidence>
<dbReference type="RefSeq" id="WP_259314694.1">
    <property type="nucleotide sequence ID" value="NZ_CP087164.1"/>
</dbReference>
<organism evidence="4 5">
    <name type="scientific">Capillimicrobium parvum</name>
    <dbReference type="NCBI Taxonomy" id="2884022"/>
    <lineage>
        <taxon>Bacteria</taxon>
        <taxon>Bacillati</taxon>
        <taxon>Actinomycetota</taxon>
        <taxon>Thermoleophilia</taxon>
        <taxon>Solirubrobacterales</taxon>
        <taxon>Capillimicrobiaceae</taxon>
        <taxon>Capillimicrobium</taxon>
    </lineage>
</organism>
<accession>A0A9E6XWJ7</accession>
<dbReference type="Proteomes" id="UP001162834">
    <property type="component" value="Chromosome"/>
</dbReference>
<feature type="compositionally biased region" description="Pro residues" evidence="1">
    <location>
        <begin position="165"/>
        <end position="184"/>
    </location>
</feature>
<dbReference type="InterPro" id="IPR025889">
    <property type="entry name" value="GSP17M-like_dom"/>
</dbReference>
<feature type="domain" description="General stress protein 17M-like" evidence="3">
    <location>
        <begin position="12"/>
        <end position="90"/>
    </location>
</feature>
<keyword evidence="2" id="KW-0812">Transmembrane</keyword>
<dbReference type="EMBL" id="CP087164">
    <property type="protein sequence ID" value="UGS35031.1"/>
    <property type="molecule type" value="Genomic_DNA"/>
</dbReference>
<sequence length="184" mass="18690">MADQTTASARRSVGTYDSYPDAQRAVDRLSDAGFPVSRVAIVGRGLRFEEQVLGRETVGSAALRGAGQGAVVGVLFGLFLWAISANDVAAGWLILYGLIWGAVLGAILGAIYQAASGGQRDFRSASRMTADHYDVMVDDDVAAEAIRILDGGASSAPATGATAPPSMPDPSAGSPPPASPPAGA</sequence>
<dbReference type="KEGG" id="sbae:DSM104329_01415"/>
<keyword evidence="2" id="KW-0472">Membrane</keyword>
<evidence type="ECO:0000256" key="1">
    <source>
        <dbReference type="SAM" id="MobiDB-lite"/>
    </source>
</evidence>
<gene>
    <name evidence="4" type="ORF">DSM104329_01415</name>
</gene>
<feature type="compositionally biased region" description="Low complexity" evidence="1">
    <location>
        <begin position="153"/>
        <end position="164"/>
    </location>
</feature>
<proteinExistence type="predicted"/>
<evidence type="ECO:0000313" key="5">
    <source>
        <dbReference type="Proteomes" id="UP001162834"/>
    </source>
</evidence>
<feature type="region of interest" description="Disordered" evidence="1">
    <location>
        <begin position="153"/>
        <end position="184"/>
    </location>
</feature>
<keyword evidence="5" id="KW-1185">Reference proteome</keyword>
<dbReference type="AlphaFoldDB" id="A0A9E6XWJ7"/>
<evidence type="ECO:0000313" key="4">
    <source>
        <dbReference type="EMBL" id="UGS35031.1"/>
    </source>
</evidence>